<reference evidence="2" key="1">
    <citation type="journal article" date="2019" name="Int. J. Syst. Evol. Microbiol.">
        <title>The Global Catalogue of Microorganisms (GCM) 10K type strain sequencing project: providing services to taxonomists for standard genome sequencing and annotation.</title>
        <authorList>
            <consortium name="The Broad Institute Genomics Platform"/>
            <consortium name="The Broad Institute Genome Sequencing Center for Infectious Disease"/>
            <person name="Wu L."/>
            <person name="Ma J."/>
        </authorList>
    </citation>
    <scope>NUCLEOTIDE SEQUENCE [LARGE SCALE GENOMIC DNA]</scope>
    <source>
        <strain evidence="2">JCM 14193</strain>
    </source>
</reference>
<sequence>MTDLQKSLDALENKKSEQQLSLQTNQLTDELNTVKKILKQLEPIQDVTSELLNFFVKHIKVKEEGLPVITYRFSLFSELLALENNL</sequence>
<evidence type="ECO:0000313" key="1">
    <source>
        <dbReference type="EMBL" id="GAA0460001.1"/>
    </source>
</evidence>
<organism evidence="1 2">
    <name type="scientific">Alkalibacillus silvisoli</name>
    <dbReference type="NCBI Taxonomy" id="392823"/>
    <lineage>
        <taxon>Bacteria</taxon>
        <taxon>Bacillati</taxon>
        <taxon>Bacillota</taxon>
        <taxon>Bacilli</taxon>
        <taxon>Bacillales</taxon>
        <taxon>Bacillaceae</taxon>
        <taxon>Alkalibacillus</taxon>
    </lineage>
</organism>
<proteinExistence type="predicted"/>
<name>A0ABP3JP63_9BACI</name>
<protein>
    <recommendedName>
        <fullName evidence="3">DUF4368 domain-containing protein</fullName>
    </recommendedName>
</protein>
<evidence type="ECO:0000313" key="2">
    <source>
        <dbReference type="Proteomes" id="UP001500740"/>
    </source>
</evidence>
<gene>
    <name evidence="1" type="ORF">GCM10008935_14130</name>
</gene>
<comment type="caution">
    <text evidence="1">The sequence shown here is derived from an EMBL/GenBank/DDBJ whole genome shotgun (WGS) entry which is preliminary data.</text>
</comment>
<accession>A0ABP3JP63</accession>
<keyword evidence="2" id="KW-1185">Reference proteome</keyword>
<dbReference type="EMBL" id="BAAACZ010000010">
    <property type="protein sequence ID" value="GAA0460001.1"/>
    <property type="molecule type" value="Genomic_DNA"/>
</dbReference>
<evidence type="ECO:0008006" key="3">
    <source>
        <dbReference type="Google" id="ProtNLM"/>
    </source>
</evidence>
<dbReference type="Proteomes" id="UP001500740">
    <property type="component" value="Unassembled WGS sequence"/>
</dbReference>